<dbReference type="InterPro" id="IPR011650">
    <property type="entry name" value="Peptidase_M20_dimer"/>
</dbReference>
<evidence type="ECO:0000313" key="6">
    <source>
        <dbReference type="Proteomes" id="UP000317036"/>
    </source>
</evidence>
<accession>A0A559KC43</accession>
<evidence type="ECO:0000256" key="2">
    <source>
        <dbReference type="ARBA" id="ARBA00022723"/>
    </source>
</evidence>
<evidence type="ECO:0000256" key="3">
    <source>
        <dbReference type="ARBA" id="ARBA00022801"/>
    </source>
</evidence>
<keyword evidence="2" id="KW-0479">Metal-binding</keyword>
<keyword evidence="1" id="KW-0645">Protease</keyword>
<reference evidence="5 6" key="1">
    <citation type="submission" date="2019-07" db="EMBL/GenBank/DDBJ databases">
        <authorList>
            <person name="Kim J."/>
        </authorList>
    </citation>
    <scope>NUCLEOTIDE SEQUENCE [LARGE SCALE GENOMIC DNA]</scope>
    <source>
        <strain evidence="5 6">JC52</strain>
    </source>
</reference>
<dbReference type="Gene3D" id="3.40.630.10">
    <property type="entry name" value="Zn peptidases"/>
    <property type="match status" value="1"/>
</dbReference>
<dbReference type="GO" id="GO:0046872">
    <property type="term" value="F:metal ion binding"/>
    <property type="evidence" value="ECO:0007669"/>
    <property type="project" value="UniProtKB-KW"/>
</dbReference>
<feature type="domain" description="Peptidase M20 dimerisation" evidence="4">
    <location>
        <begin position="196"/>
        <end position="355"/>
    </location>
</feature>
<dbReference type="PANTHER" id="PTHR43270:SF12">
    <property type="entry name" value="SUCCINYL-DIAMINOPIMELATE DESUCCINYLASE"/>
    <property type="match status" value="1"/>
</dbReference>
<proteinExistence type="predicted"/>
<evidence type="ECO:0000259" key="4">
    <source>
        <dbReference type="Pfam" id="PF07687"/>
    </source>
</evidence>
<dbReference type="OrthoDB" id="9761532at2"/>
<organism evidence="5 6">
    <name type="scientific">Paenibacillus cremeus</name>
    <dbReference type="NCBI Taxonomy" id="2163881"/>
    <lineage>
        <taxon>Bacteria</taxon>
        <taxon>Bacillati</taxon>
        <taxon>Bacillota</taxon>
        <taxon>Bacilli</taxon>
        <taxon>Bacillales</taxon>
        <taxon>Paenibacillaceae</taxon>
        <taxon>Paenibacillus</taxon>
    </lineage>
</organism>
<dbReference type="InterPro" id="IPR002933">
    <property type="entry name" value="Peptidase_M20"/>
</dbReference>
<dbReference type="RefSeq" id="WP_144846735.1">
    <property type="nucleotide sequence ID" value="NZ_VNJI01000012.1"/>
</dbReference>
<dbReference type="NCBIfam" id="NF005914">
    <property type="entry name" value="PRK07907.1"/>
    <property type="match status" value="1"/>
</dbReference>
<evidence type="ECO:0000313" key="5">
    <source>
        <dbReference type="EMBL" id="TVY09701.1"/>
    </source>
</evidence>
<dbReference type="Gene3D" id="3.30.70.360">
    <property type="match status" value="1"/>
</dbReference>
<dbReference type="PANTHER" id="PTHR43270">
    <property type="entry name" value="BETA-ALA-HIS DIPEPTIDASE"/>
    <property type="match status" value="1"/>
</dbReference>
<dbReference type="CDD" id="cd05680">
    <property type="entry name" value="M20_dipept_like"/>
    <property type="match status" value="1"/>
</dbReference>
<gene>
    <name evidence="5" type="ORF">FPZ49_11705</name>
</gene>
<dbReference type="Proteomes" id="UP000317036">
    <property type="component" value="Unassembled WGS sequence"/>
</dbReference>
<dbReference type="GO" id="GO:0008233">
    <property type="term" value="F:peptidase activity"/>
    <property type="evidence" value="ECO:0007669"/>
    <property type="project" value="UniProtKB-KW"/>
</dbReference>
<dbReference type="NCBIfam" id="NF006053">
    <property type="entry name" value="PRK08201.1"/>
    <property type="match status" value="1"/>
</dbReference>
<name>A0A559KC43_9BACL</name>
<dbReference type="EMBL" id="VNJI01000012">
    <property type="protein sequence ID" value="TVY09701.1"/>
    <property type="molecule type" value="Genomic_DNA"/>
</dbReference>
<protein>
    <submittedName>
        <fullName evidence="5">Dipeptidase</fullName>
    </submittedName>
</protein>
<keyword evidence="3" id="KW-0378">Hydrolase</keyword>
<dbReference type="Pfam" id="PF07687">
    <property type="entry name" value="M20_dimer"/>
    <property type="match status" value="1"/>
</dbReference>
<dbReference type="GO" id="GO:0006508">
    <property type="term" value="P:proteolysis"/>
    <property type="evidence" value="ECO:0007669"/>
    <property type="project" value="UniProtKB-KW"/>
</dbReference>
<sequence>MTDQEQVKRYLEQERERHLEEVMAFVRIPSISSSSEHKAHMQEAAEWLASSLRTAGLEHVEVMQTAGHPVVYGDWLHAPGQPTALIYGHYDVQPVEPLSEWQTPPFEPVIRDGKLYGRGATDDKAQMYTHIKTVEAFLQTVGKLPVNVKFCLEGEEEIASPNLSPFLQAQAEKLAADLIVISDGPMHDEGMPSICYGLRGLCGFEIHVKGPKNDLHSGLYGGGVTNPVTALVELLGSMKDADGRVTIEGFYDKVHPLTDADREASHPLQLDEAKIARELNVPALSGEKGYTFLERTSARPTLEINGIYGGHQGEGLKPIVPSSAGAKVSCRLVDEQDPDEIMAQIRAHIDRHTPAGVTVSVQQTHRGKPFYISPEHAFIRAAATAYTDGFGKAPVFIRSGGSIPIVETFAKLLHAPVVMMDFGLPGENMHGPNEHFHLENFDRGIATLCRYWRELASVSTQ</sequence>
<dbReference type="AlphaFoldDB" id="A0A559KC43"/>
<keyword evidence="6" id="KW-1185">Reference proteome</keyword>
<dbReference type="NCBIfam" id="NF006579">
    <property type="entry name" value="PRK09104.1"/>
    <property type="match status" value="1"/>
</dbReference>
<comment type="caution">
    <text evidence="5">The sequence shown here is derived from an EMBL/GenBank/DDBJ whole genome shotgun (WGS) entry which is preliminary data.</text>
</comment>
<evidence type="ECO:0000256" key="1">
    <source>
        <dbReference type="ARBA" id="ARBA00022670"/>
    </source>
</evidence>
<dbReference type="InterPro" id="IPR051458">
    <property type="entry name" value="Cyt/Met_Dipeptidase"/>
</dbReference>
<dbReference type="Pfam" id="PF01546">
    <property type="entry name" value="Peptidase_M20"/>
    <property type="match status" value="1"/>
</dbReference>
<dbReference type="SUPFAM" id="SSF53187">
    <property type="entry name" value="Zn-dependent exopeptidases"/>
    <property type="match status" value="1"/>
</dbReference>